<dbReference type="Proteomes" id="UP000007798">
    <property type="component" value="Unassembled WGS sequence"/>
</dbReference>
<protein>
    <submittedName>
        <fullName evidence="1">Uncharacterized protein</fullName>
    </submittedName>
</protein>
<dbReference type="GO" id="GO:0051607">
    <property type="term" value="P:defense response to virus"/>
    <property type="evidence" value="ECO:0007669"/>
    <property type="project" value="EnsemblMetazoa"/>
</dbReference>
<reference evidence="1 2" key="1">
    <citation type="journal article" date="2007" name="Nature">
        <title>Evolution of genes and genomes on the Drosophila phylogeny.</title>
        <authorList>
            <consortium name="Drosophila 12 Genomes Consortium"/>
            <person name="Clark A.G."/>
            <person name="Eisen M.B."/>
            <person name="Smith D.R."/>
            <person name="Bergman C.M."/>
            <person name="Oliver B."/>
            <person name="Markow T.A."/>
            <person name="Kaufman T.C."/>
            <person name="Kellis M."/>
            <person name="Gelbart W."/>
            <person name="Iyer V.N."/>
            <person name="Pollard D.A."/>
            <person name="Sackton T.B."/>
            <person name="Larracuente A.M."/>
            <person name="Singh N.D."/>
            <person name="Abad J.P."/>
            <person name="Abt D.N."/>
            <person name="Adryan B."/>
            <person name="Aguade M."/>
            <person name="Akashi H."/>
            <person name="Anderson W.W."/>
            <person name="Aquadro C.F."/>
            <person name="Ardell D.H."/>
            <person name="Arguello R."/>
            <person name="Artieri C.G."/>
            <person name="Barbash D.A."/>
            <person name="Barker D."/>
            <person name="Barsanti P."/>
            <person name="Batterham P."/>
            <person name="Batzoglou S."/>
            <person name="Begun D."/>
            <person name="Bhutkar A."/>
            <person name="Blanco E."/>
            <person name="Bosak S.A."/>
            <person name="Bradley R.K."/>
            <person name="Brand A.D."/>
            <person name="Brent M.R."/>
            <person name="Brooks A.N."/>
            <person name="Brown R.H."/>
            <person name="Butlin R.K."/>
            <person name="Caggese C."/>
            <person name="Calvi B.R."/>
            <person name="Bernardo de Carvalho A."/>
            <person name="Caspi A."/>
            <person name="Castrezana S."/>
            <person name="Celniker S.E."/>
            <person name="Chang J.L."/>
            <person name="Chapple C."/>
            <person name="Chatterji S."/>
            <person name="Chinwalla A."/>
            <person name="Civetta A."/>
            <person name="Clifton S.W."/>
            <person name="Comeron J.M."/>
            <person name="Costello J.C."/>
            <person name="Coyne J.A."/>
            <person name="Daub J."/>
            <person name="David R.G."/>
            <person name="Delcher A.L."/>
            <person name="Delehaunty K."/>
            <person name="Do C.B."/>
            <person name="Ebling H."/>
            <person name="Edwards K."/>
            <person name="Eickbush T."/>
            <person name="Evans J.D."/>
            <person name="Filipski A."/>
            <person name="Findeiss S."/>
            <person name="Freyhult E."/>
            <person name="Fulton L."/>
            <person name="Fulton R."/>
            <person name="Garcia A.C."/>
            <person name="Gardiner A."/>
            <person name="Garfield D.A."/>
            <person name="Garvin B.E."/>
            <person name="Gibson G."/>
            <person name="Gilbert D."/>
            <person name="Gnerre S."/>
            <person name="Godfrey J."/>
            <person name="Good R."/>
            <person name="Gotea V."/>
            <person name="Gravely B."/>
            <person name="Greenberg A.J."/>
            <person name="Griffiths-Jones S."/>
            <person name="Gross S."/>
            <person name="Guigo R."/>
            <person name="Gustafson E.A."/>
            <person name="Haerty W."/>
            <person name="Hahn M.W."/>
            <person name="Halligan D.L."/>
            <person name="Halpern A.L."/>
            <person name="Halter G.M."/>
            <person name="Han M.V."/>
            <person name="Heger A."/>
            <person name="Hillier L."/>
            <person name="Hinrichs A.S."/>
            <person name="Holmes I."/>
            <person name="Hoskins R.A."/>
            <person name="Hubisz M.J."/>
            <person name="Hultmark D."/>
            <person name="Huntley M.A."/>
            <person name="Jaffe D.B."/>
            <person name="Jagadeeshan S."/>
            <person name="Jeck W.R."/>
            <person name="Johnson J."/>
            <person name="Jones C.D."/>
            <person name="Jordan W.C."/>
            <person name="Karpen G.H."/>
            <person name="Kataoka E."/>
            <person name="Keightley P.D."/>
            <person name="Kheradpour P."/>
            <person name="Kirkness E.F."/>
            <person name="Koerich L.B."/>
            <person name="Kristiansen K."/>
            <person name="Kudrna D."/>
            <person name="Kulathinal R.J."/>
            <person name="Kumar S."/>
            <person name="Kwok R."/>
            <person name="Lander E."/>
            <person name="Langley C.H."/>
            <person name="Lapoint R."/>
            <person name="Lazzaro B.P."/>
            <person name="Lee S.J."/>
            <person name="Levesque L."/>
            <person name="Li R."/>
            <person name="Lin C.F."/>
            <person name="Lin M.F."/>
            <person name="Lindblad-Toh K."/>
            <person name="Llopart A."/>
            <person name="Long M."/>
            <person name="Low L."/>
            <person name="Lozovsky E."/>
            <person name="Lu J."/>
            <person name="Luo M."/>
            <person name="Machado C.A."/>
            <person name="Makalowski W."/>
            <person name="Marzo M."/>
            <person name="Matsuda M."/>
            <person name="Matzkin L."/>
            <person name="McAllister B."/>
            <person name="McBride C.S."/>
            <person name="McKernan B."/>
            <person name="McKernan K."/>
            <person name="Mendez-Lago M."/>
            <person name="Minx P."/>
            <person name="Mollenhauer M.U."/>
            <person name="Montooth K."/>
            <person name="Mount S.M."/>
            <person name="Mu X."/>
            <person name="Myers E."/>
            <person name="Negre B."/>
            <person name="Newfeld S."/>
            <person name="Nielsen R."/>
            <person name="Noor M.A."/>
            <person name="O'Grady P."/>
            <person name="Pachter L."/>
            <person name="Papaceit M."/>
            <person name="Parisi M.J."/>
            <person name="Parisi M."/>
            <person name="Parts L."/>
            <person name="Pedersen J.S."/>
            <person name="Pesole G."/>
            <person name="Phillippy A.M."/>
            <person name="Ponting C.P."/>
            <person name="Pop M."/>
            <person name="Porcelli D."/>
            <person name="Powell J.R."/>
            <person name="Prohaska S."/>
            <person name="Pruitt K."/>
            <person name="Puig M."/>
            <person name="Quesneville H."/>
            <person name="Ram K.R."/>
            <person name="Rand D."/>
            <person name="Rasmussen M.D."/>
            <person name="Reed L.K."/>
            <person name="Reenan R."/>
            <person name="Reily A."/>
            <person name="Remington K.A."/>
            <person name="Rieger T.T."/>
            <person name="Ritchie M.G."/>
            <person name="Robin C."/>
            <person name="Rogers Y.H."/>
            <person name="Rohde C."/>
            <person name="Rozas J."/>
            <person name="Rubenfield M.J."/>
            <person name="Ruiz A."/>
            <person name="Russo S."/>
            <person name="Salzberg S.L."/>
            <person name="Sanchez-Gracia A."/>
            <person name="Saranga D.J."/>
            <person name="Sato H."/>
            <person name="Schaeffer S.W."/>
            <person name="Schatz M.C."/>
            <person name="Schlenke T."/>
            <person name="Schwartz R."/>
            <person name="Segarra C."/>
            <person name="Singh R.S."/>
            <person name="Sirot L."/>
            <person name="Sirota M."/>
            <person name="Sisneros N.B."/>
            <person name="Smith C.D."/>
            <person name="Smith T.F."/>
            <person name="Spieth J."/>
            <person name="Stage D.E."/>
            <person name="Stark A."/>
            <person name="Stephan W."/>
            <person name="Strausberg R.L."/>
            <person name="Strempel S."/>
            <person name="Sturgill D."/>
            <person name="Sutton G."/>
            <person name="Sutton G.G."/>
            <person name="Tao W."/>
            <person name="Teichmann S."/>
            <person name="Tobari Y.N."/>
            <person name="Tomimura Y."/>
            <person name="Tsolas J.M."/>
            <person name="Valente V.L."/>
            <person name="Venter E."/>
            <person name="Venter J.C."/>
            <person name="Vicario S."/>
            <person name="Vieira F.G."/>
            <person name="Vilella A.J."/>
            <person name="Villasante A."/>
            <person name="Walenz B."/>
            <person name="Wang J."/>
            <person name="Wasserman M."/>
            <person name="Watts T."/>
            <person name="Wilson D."/>
            <person name="Wilson R.K."/>
            <person name="Wing R.A."/>
            <person name="Wolfner M.F."/>
            <person name="Wong A."/>
            <person name="Wong G.K."/>
            <person name="Wu C.I."/>
            <person name="Wu G."/>
            <person name="Yamamoto D."/>
            <person name="Yang H.P."/>
            <person name="Yang S.P."/>
            <person name="Yorke J.A."/>
            <person name="Yoshida K."/>
            <person name="Zdobnov E."/>
            <person name="Zhang P."/>
            <person name="Zhang Y."/>
            <person name="Zimin A.V."/>
            <person name="Baldwin J."/>
            <person name="Abdouelleil A."/>
            <person name="Abdulkadir J."/>
            <person name="Abebe A."/>
            <person name="Abera B."/>
            <person name="Abreu J."/>
            <person name="Acer S.C."/>
            <person name="Aftuck L."/>
            <person name="Alexander A."/>
            <person name="An P."/>
            <person name="Anderson E."/>
            <person name="Anderson S."/>
            <person name="Arachi H."/>
            <person name="Azer M."/>
            <person name="Bachantsang P."/>
            <person name="Barry A."/>
            <person name="Bayul T."/>
            <person name="Berlin A."/>
            <person name="Bessette D."/>
            <person name="Bloom T."/>
            <person name="Blye J."/>
            <person name="Boguslavskiy L."/>
            <person name="Bonnet C."/>
            <person name="Boukhgalter B."/>
            <person name="Bourzgui I."/>
            <person name="Brown A."/>
            <person name="Cahill P."/>
            <person name="Channer S."/>
            <person name="Cheshatsang Y."/>
            <person name="Chuda L."/>
            <person name="Citroen M."/>
            <person name="Collymore A."/>
            <person name="Cooke P."/>
            <person name="Costello M."/>
            <person name="D'Aco K."/>
            <person name="Daza R."/>
            <person name="De Haan G."/>
            <person name="DeGray S."/>
            <person name="DeMaso C."/>
            <person name="Dhargay N."/>
            <person name="Dooley K."/>
            <person name="Dooley E."/>
            <person name="Doricent M."/>
            <person name="Dorje P."/>
            <person name="Dorjee K."/>
            <person name="Dupes A."/>
            <person name="Elong R."/>
            <person name="Falk J."/>
            <person name="Farina A."/>
            <person name="Faro S."/>
            <person name="Ferguson D."/>
            <person name="Fisher S."/>
            <person name="Foley C.D."/>
            <person name="Franke A."/>
            <person name="Friedrich D."/>
            <person name="Gadbois L."/>
            <person name="Gearin G."/>
            <person name="Gearin C.R."/>
            <person name="Giannoukos G."/>
            <person name="Goode T."/>
            <person name="Graham J."/>
            <person name="Grandbois E."/>
            <person name="Grewal S."/>
            <person name="Gyaltsen K."/>
            <person name="Hafez N."/>
            <person name="Hagos B."/>
            <person name="Hall J."/>
            <person name="Henson C."/>
            <person name="Hollinger A."/>
            <person name="Honan T."/>
            <person name="Huard M.D."/>
            <person name="Hughes L."/>
            <person name="Hurhula B."/>
            <person name="Husby M.E."/>
            <person name="Kamat A."/>
            <person name="Kanga B."/>
            <person name="Kashin S."/>
            <person name="Khazanovich D."/>
            <person name="Kisner P."/>
            <person name="Lance K."/>
            <person name="Lara M."/>
            <person name="Lee W."/>
            <person name="Lennon N."/>
            <person name="Letendre F."/>
            <person name="LeVine R."/>
            <person name="Lipovsky A."/>
            <person name="Liu X."/>
            <person name="Liu J."/>
            <person name="Liu S."/>
            <person name="Lokyitsang T."/>
            <person name="Lokyitsang Y."/>
            <person name="Lubonja R."/>
            <person name="Lui A."/>
            <person name="MacDonald P."/>
            <person name="Magnisalis V."/>
            <person name="Maru K."/>
            <person name="Matthews C."/>
            <person name="McCusker W."/>
            <person name="McDonough S."/>
            <person name="Mehta T."/>
            <person name="Meldrim J."/>
            <person name="Meneus L."/>
            <person name="Mihai O."/>
            <person name="Mihalev A."/>
            <person name="Mihova T."/>
            <person name="Mittelman R."/>
            <person name="Mlenga V."/>
            <person name="Montmayeur A."/>
            <person name="Mulrain L."/>
            <person name="Navidi A."/>
            <person name="Naylor J."/>
            <person name="Negash T."/>
            <person name="Nguyen T."/>
            <person name="Nguyen N."/>
            <person name="Nicol R."/>
            <person name="Norbu C."/>
            <person name="Norbu N."/>
            <person name="Novod N."/>
            <person name="O'Neill B."/>
            <person name="Osman S."/>
            <person name="Markiewicz E."/>
            <person name="Oyono O.L."/>
            <person name="Patti C."/>
            <person name="Phunkhang P."/>
            <person name="Pierre F."/>
            <person name="Priest M."/>
            <person name="Raghuraman S."/>
            <person name="Rege F."/>
            <person name="Reyes R."/>
            <person name="Rise C."/>
            <person name="Rogov P."/>
            <person name="Ross K."/>
            <person name="Ryan E."/>
            <person name="Settipalli S."/>
            <person name="Shea T."/>
            <person name="Sherpa N."/>
            <person name="Shi L."/>
            <person name="Shih D."/>
            <person name="Sparrow T."/>
            <person name="Spaulding J."/>
            <person name="Stalker J."/>
            <person name="Stange-Thomann N."/>
            <person name="Stavropoulos S."/>
            <person name="Stone C."/>
            <person name="Strader C."/>
            <person name="Tesfaye S."/>
            <person name="Thomson T."/>
            <person name="Thoulutsang Y."/>
            <person name="Thoulutsang D."/>
            <person name="Topham K."/>
            <person name="Topping I."/>
            <person name="Tsamla T."/>
            <person name="Vassiliev H."/>
            <person name="Vo A."/>
            <person name="Wangchuk T."/>
            <person name="Wangdi T."/>
            <person name="Weiand M."/>
            <person name="Wilkinson J."/>
            <person name="Wilson A."/>
            <person name="Yadav S."/>
            <person name="Young G."/>
            <person name="Yu Q."/>
            <person name="Zembek L."/>
            <person name="Zhong D."/>
            <person name="Zimmer A."/>
            <person name="Zwirko Z."/>
            <person name="Jaffe D.B."/>
            <person name="Alvarez P."/>
            <person name="Brockman W."/>
            <person name="Butler J."/>
            <person name="Chin C."/>
            <person name="Gnerre S."/>
            <person name="Grabherr M."/>
            <person name="Kleber M."/>
            <person name="Mauceli E."/>
            <person name="MacCallum I."/>
        </authorList>
    </citation>
    <scope>NUCLEOTIDE SEQUENCE [LARGE SCALE GENOMIC DNA]</scope>
    <source>
        <strain evidence="2">Tucson 14030-0811.24</strain>
    </source>
</reference>
<evidence type="ECO:0000313" key="2">
    <source>
        <dbReference type="Proteomes" id="UP000007798"/>
    </source>
</evidence>
<dbReference type="GO" id="GO:0043123">
    <property type="term" value="P:positive regulation of canonical NF-kappaB signal transduction"/>
    <property type="evidence" value="ECO:0007669"/>
    <property type="project" value="EnsemblMetazoa"/>
</dbReference>
<sequence>MLGMLMPQAQPESPALFELSSLMNHLSVDVSVNSVEDSGTDELIRDSLRLERLMRGNMETDQM</sequence>
<evidence type="ECO:0000313" key="1">
    <source>
        <dbReference type="EMBL" id="KRF99999.1"/>
    </source>
</evidence>
<organism evidence="1 2">
    <name type="scientific">Drosophila willistoni</name>
    <name type="common">Fruit fly</name>
    <dbReference type="NCBI Taxonomy" id="7260"/>
    <lineage>
        <taxon>Eukaryota</taxon>
        <taxon>Metazoa</taxon>
        <taxon>Ecdysozoa</taxon>
        <taxon>Arthropoda</taxon>
        <taxon>Hexapoda</taxon>
        <taxon>Insecta</taxon>
        <taxon>Pterygota</taxon>
        <taxon>Neoptera</taxon>
        <taxon>Endopterygota</taxon>
        <taxon>Diptera</taxon>
        <taxon>Brachycera</taxon>
        <taxon>Muscomorpha</taxon>
        <taxon>Ephydroidea</taxon>
        <taxon>Drosophilidae</taxon>
        <taxon>Drosophila</taxon>
        <taxon>Sophophora</taxon>
    </lineage>
</organism>
<dbReference type="GO" id="GO:0005737">
    <property type="term" value="C:cytoplasm"/>
    <property type="evidence" value="ECO:0007669"/>
    <property type="project" value="EnsemblMetazoa"/>
</dbReference>
<dbReference type="InParanoid" id="A0A0Q9WV30"/>
<name>A0A0Q9WV30_DROWI</name>
<keyword evidence="2" id="KW-1185">Reference proteome</keyword>
<dbReference type="EMBL" id="CH964272">
    <property type="protein sequence ID" value="KRF99999.1"/>
    <property type="molecule type" value="Genomic_DNA"/>
</dbReference>
<gene>
    <name evidence="1" type="primary">Dwil\GK27176</name>
    <name evidence="1" type="ORF">Dwil_GK27176</name>
</gene>
<dbReference type="GO" id="GO:0071456">
    <property type="term" value="P:cellular response to hypoxia"/>
    <property type="evidence" value="ECO:0007669"/>
    <property type="project" value="EnsemblMetazoa"/>
</dbReference>
<dbReference type="KEGG" id="dwi:26529178"/>
<dbReference type="GO" id="GO:0004674">
    <property type="term" value="F:protein serine/threonine kinase activity"/>
    <property type="evidence" value="ECO:0007669"/>
    <property type="project" value="EnsemblMetazoa"/>
</dbReference>
<dbReference type="GO" id="GO:0030163">
    <property type="term" value="P:protein catabolic process"/>
    <property type="evidence" value="ECO:0007669"/>
    <property type="project" value="EnsemblMetazoa"/>
</dbReference>
<dbReference type="GO" id="GO:0006963">
    <property type="term" value="P:positive regulation of antibacterial peptide biosynthetic process"/>
    <property type="evidence" value="ECO:0007669"/>
    <property type="project" value="EnsemblMetazoa"/>
</dbReference>
<dbReference type="GO" id="GO:0140896">
    <property type="term" value="P:cGAS/STING signaling pathway"/>
    <property type="evidence" value="ECO:0007669"/>
    <property type="project" value="EnsemblMetazoa"/>
</dbReference>
<dbReference type="GO" id="GO:0061057">
    <property type="term" value="P:peptidoglycan recognition protein signaling pathway"/>
    <property type="evidence" value="ECO:0007669"/>
    <property type="project" value="EnsemblMetazoa"/>
</dbReference>
<dbReference type="GO" id="GO:0042802">
    <property type="term" value="F:identical protein binding"/>
    <property type="evidence" value="ECO:0007669"/>
    <property type="project" value="EnsemblMetazoa"/>
</dbReference>
<accession>A0A0Q9WV30</accession>
<dbReference type="GO" id="GO:0002230">
    <property type="term" value="P:positive regulation of defense response to virus by host"/>
    <property type="evidence" value="ECO:0007669"/>
    <property type="project" value="EnsemblMetazoa"/>
</dbReference>
<proteinExistence type="predicted"/>
<dbReference type="GO" id="GO:0019731">
    <property type="term" value="P:antibacterial humoral response"/>
    <property type="evidence" value="ECO:0007669"/>
    <property type="project" value="EnsemblMetazoa"/>
</dbReference>
<dbReference type="AlphaFoldDB" id="A0A0Q9WV30"/>